<dbReference type="PANTHER" id="PTHR33525:SF4">
    <property type="entry name" value="CYCLIC DI-GMP PHOSPHODIESTERASE CDGJ"/>
    <property type="match status" value="1"/>
</dbReference>
<dbReference type="Proteomes" id="UP001302316">
    <property type="component" value="Unassembled WGS sequence"/>
</dbReference>
<dbReference type="RefSeq" id="WP_346049224.1">
    <property type="nucleotide sequence ID" value="NZ_JAYGII010000001.1"/>
</dbReference>
<dbReference type="Pfam" id="PF00563">
    <property type="entry name" value="EAL"/>
    <property type="match status" value="1"/>
</dbReference>
<sequence length="408" mass="45781">MAETSAASKGPAPQLFIARQPIFDQKQRVYGYEILFRDSRRNIASVFDGDRATSQVITDTFLEIGLDKLVGSKYAFFNLTRNFLINDTDFPLSSAHVGLEILETVEVDDKLVKSVERLVDQGFKIALDDFEYREEVVPLLPLAHLVKIDILDRSREQLAEEVSKVRQYPARLVAERVETQEAFDMAVELGFDYFQGYFLCEPELLERKRLPDNKLSILRVLAKLQDPDVGPKELEAIIKQDVALSYKLLRCVNSAYYGVSLEIKSIQHAIVYLGLPAVRNWVRLLVLAGLTDRPPELITIALTRGKMCEILSEHAPNLSREVAFTVGLFSVLDALLNAPLETILDSVPLSEEIDRALLQGKGPYGVLLGFVKDYEQGNWDNIEDGPYPAEAVKQAYIDALDAAGNMIT</sequence>
<dbReference type="InterPro" id="IPR035919">
    <property type="entry name" value="EAL_sf"/>
</dbReference>
<evidence type="ECO:0000259" key="1">
    <source>
        <dbReference type="PROSITE" id="PS50883"/>
    </source>
</evidence>
<name>A0AAP6JCJ7_9GAMM</name>
<evidence type="ECO:0000259" key="2">
    <source>
        <dbReference type="PROSITE" id="PS51833"/>
    </source>
</evidence>
<dbReference type="Gene3D" id="3.20.20.450">
    <property type="entry name" value="EAL domain"/>
    <property type="match status" value="1"/>
</dbReference>
<dbReference type="InterPro" id="IPR001633">
    <property type="entry name" value="EAL_dom"/>
</dbReference>
<dbReference type="InterPro" id="IPR013976">
    <property type="entry name" value="HDOD"/>
</dbReference>
<reference evidence="3 4" key="1">
    <citation type="submission" date="2023-12" db="EMBL/GenBank/DDBJ databases">
        <title>Whole-genome sequencing of halo(alkali)philic microorganisms from hypersaline lakes.</title>
        <authorList>
            <person name="Sorokin D.Y."/>
            <person name="Merkel A.Y."/>
            <person name="Messina E."/>
            <person name="Yakimov M."/>
        </authorList>
    </citation>
    <scope>NUCLEOTIDE SEQUENCE [LARGE SCALE GENOMIC DNA]</scope>
    <source>
        <strain evidence="3 4">AB-CW1</strain>
    </source>
</reference>
<gene>
    <name evidence="3" type="ORF">VCB98_00165</name>
</gene>
<proteinExistence type="predicted"/>
<dbReference type="PROSITE" id="PS51833">
    <property type="entry name" value="HDOD"/>
    <property type="match status" value="1"/>
</dbReference>
<dbReference type="Gene3D" id="1.10.3210.10">
    <property type="entry name" value="Hypothetical protein af1432"/>
    <property type="match status" value="1"/>
</dbReference>
<dbReference type="InterPro" id="IPR014408">
    <property type="entry name" value="dGMP_Pdiesterase_EAL/HD-GYP"/>
</dbReference>
<dbReference type="SUPFAM" id="SSF141868">
    <property type="entry name" value="EAL domain-like"/>
    <property type="match status" value="1"/>
</dbReference>
<feature type="domain" description="EAL" evidence="1">
    <location>
        <begin position="1"/>
        <end position="216"/>
    </location>
</feature>
<dbReference type="PIRSF" id="PIRSF003180">
    <property type="entry name" value="DiGMPpdiest_YuxH"/>
    <property type="match status" value="1"/>
</dbReference>
<dbReference type="SMART" id="SM00052">
    <property type="entry name" value="EAL"/>
    <property type="match status" value="1"/>
</dbReference>
<protein>
    <submittedName>
        <fullName evidence="3">HDOD domain-containing protein</fullName>
    </submittedName>
</protein>
<organism evidence="3 4">
    <name type="scientific">Natronospira elongata</name>
    <dbReference type="NCBI Taxonomy" id="3110268"/>
    <lineage>
        <taxon>Bacteria</taxon>
        <taxon>Pseudomonadati</taxon>
        <taxon>Pseudomonadota</taxon>
        <taxon>Gammaproteobacteria</taxon>
        <taxon>Natronospirales</taxon>
        <taxon>Natronospiraceae</taxon>
        <taxon>Natronospira</taxon>
    </lineage>
</organism>
<evidence type="ECO:0000313" key="4">
    <source>
        <dbReference type="Proteomes" id="UP001302316"/>
    </source>
</evidence>
<comment type="caution">
    <text evidence="3">The sequence shown here is derived from an EMBL/GenBank/DDBJ whole genome shotgun (WGS) entry which is preliminary data.</text>
</comment>
<dbReference type="PANTHER" id="PTHR33525">
    <property type="match status" value="1"/>
</dbReference>
<dbReference type="InterPro" id="IPR052340">
    <property type="entry name" value="RNase_Y/CdgJ"/>
</dbReference>
<dbReference type="PROSITE" id="PS50883">
    <property type="entry name" value="EAL"/>
    <property type="match status" value="1"/>
</dbReference>
<feature type="domain" description="HDOD" evidence="2">
    <location>
        <begin position="210"/>
        <end position="395"/>
    </location>
</feature>
<dbReference type="SUPFAM" id="SSF109604">
    <property type="entry name" value="HD-domain/PDEase-like"/>
    <property type="match status" value="1"/>
</dbReference>
<dbReference type="EMBL" id="JAYGII010000001">
    <property type="protein sequence ID" value="MEA5444230.1"/>
    <property type="molecule type" value="Genomic_DNA"/>
</dbReference>
<accession>A0AAP6JCJ7</accession>
<dbReference type="AlphaFoldDB" id="A0AAP6JCJ7"/>
<dbReference type="Pfam" id="PF08668">
    <property type="entry name" value="HDOD"/>
    <property type="match status" value="1"/>
</dbReference>
<keyword evidence="4" id="KW-1185">Reference proteome</keyword>
<evidence type="ECO:0000313" key="3">
    <source>
        <dbReference type="EMBL" id="MEA5444230.1"/>
    </source>
</evidence>